<dbReference type="AlphaFoldDB" id="A0A060SQQ3"/>
<feature type="compositionally biased region" description="Basic and acidic residues" evidence="1">
    <location>
        <begin position="477"/>
        <end position="494"/>
    </location>
</feature>
<dbReference type="HOGENOM" id="CLU_504465_0_0_1"/>
<keyword evidence="3" id="KW-1185">Reference proteome</keyword>
<proteinExistence type="predicted"/>
<sequence>MASFLEQHPFPLHFSAAISRLLDDAGIPHIVWGDHVDCLYGAPICPALCSFVVPKHQVEDAEGIIDKAGLEGMICRCDSPEVGSGPLVPHLIRPASHVSKHWHLKAQFSLAFIASNEDDFLGLLPLTTDDPNPLQLSFNCLPTLTSPNGGPSPFAVACDPSDPSLQAVRFLSPTSLLKVLLVLNISERSLFGLCIPWIMLLDRVYVYMLEYEVDGTPLGKALEDPGLAFLFKYMSARFMGRYTNEQLRRIAIRKSRYDLKPPSSRPYLHVDEARQNFAASTTSGPLPPLPVAPISRRSSSCNRSTLTNRVPRKILPANQIFVNGYESGVYDRSTLSASTSASSFPSPSFLNTMNFAEHSLPTIPSELPSRVSHEQEFSRSYAAEGTSRDAVLLSAPETPSRKRRATVVTRSPEMKRKPVSLEIDFSRLFDGETSKSHSEAIRPITPVAQLEFELERLAQPTPRLSTGLFIPTPPVHKTTEEPEKPPRTTPPWRKDELTESLLHVDPYPARPARTTIALDTPAKRHLQGVYDRFLMSTTGA</sequence>
<feature type="region of interest" description="Disordered" evidence="1">
    <location>
        <begin position="464"/>
        <end position="494"/>
    </location>
</feature>
<dbReference type="Proteomes" id="UP000029665">
    <property type="component" value="Unassembled WGS sequence"/>
</dbReference>
<name>A0A060SQQ3_PYCCI</name>
<comment type="caution">
    <text evidence="2">The sequence shown here is derived from an EMBL/GenBank/DDBJ whole genome shotgun (WGS) entry which is preliminary data.</text>
</comment>
<feature type="region of interest" description="Disordered" evidence="1">
    <location>
        <begin position="380"/>
        <end position="413"/>
    </location>
</feature>
<accession>A0A060SQQ3</accession>
<reference evidence="2" key="1">
    <citation type="submission" date="2014-01" db="EMBL/GenBank/DDBJ databases">
        <title>The genome of the white-rot fungus Pycnoporus cinnabarinus: a basidiomycete model with a versatile arsenal for lignocellulosic biomass breakdown.</title>
        <authorList>
            <person name="Levasseur A."/>
            <person name="Lomascolo A."/>
            <person name="Ruiz-Duenas F.J."/>
            <person name="Uzan E."/>
            <person name="Piumi F."/>
            <person name="Kues U."/>
            <person name="Ram A.F.J."/>
            <person name="Murat C."/>
            <person name="Haon M."/>
            <person name="Benoit I."/>
            <person name="Arfi Y."/>
            <person name="Chevret D."/>
            <person name="Drula E."/>
            <person name="Kwon M.J."/>
            <person name="Gouret P."/>
            <person name="Lesage-Meessen L."/>
            <person name="Lombard V."/>
            <person name="Mariette J."/>
            <person name="Noirot C."/>
            <person name="Park J."/>
            <person name="Patyshakuliyeva A."/>
            <person name="Wieneger R.A.B."/>
            <person name="Wosten H.A.B."/>
            <person name="Martin F."/>
            <person name="Coutinho P.M."/>
            <person name="de Vries R."/>
            <person name="Martinez A.T."/>
            <person name="Klopp C."/>
            <person name="Pontarotti P."/>
            <person name="Henrissat B."/>
            <person name="Record E."/>
        </authorList>
    </citation>
    <scope>NUCLEOTIDE SEQUENCE [LARGE SCALE GENOMIC DNA]</scope>
    <source>
        <strain evidence="2">BRFM137</strain>
    </source>
</reference>
<protein>
    <submittedName>
        <fullName evidence="2">Uncharacterized protein</fullName>
    </submittedName>
</protein>
<evidence type="ECO:0000313" key="3">
    <source>
        <dbReference type="Proteomes" id="UP000029665"/>
    </source>
</evidence>
<organism evidence="2 3">
    <name type="scientific">Pycnoporus cinnabarinus</name>
    <name type="common">Cinnabar-red polypore</name>
    <name type="synonym">Trametes cinnabarina</name>
    <dbReference type="NCBI Taxonomy" id="5643"/>
    <lineage>
        <taxon>Eukaryota</taxon>
        <taxon>Fungi</taxon>
        <taxon>Dikarya</taxon>
        <taxon>Basidiomycota</taxon>
        <taxon>Agaricomycotina</taxon>
        <taxon>Agaricomycetes</taxon>
        <taxon>Polyporales</taxon>
        <taxon>Polyporaceae</taxon>
        <taxon>Trametes</taxon>
    </lineage>
</organism>
<dbReference type="STRING" id="5643.A0A060SQQ3"/>
<evidence type="ECO:0000256" key="1">
    <source>
        <dbReference type="SAM" id="MobiDB-lite"/>
    </source>
</evidence>
<evidence type="ECO:0000313" key="2">
    <source>
        <dbReference type="EMBL" id="CDO76705.1"/>
    </source>
</evidence>
<dbReference type="EMBL" id="CCBP010000406">
    <property type="protein sequence ID" value="CDO76705.1"/>
    <property type="molecule type" value="Genomic_DNA"/>
</dbReference>
<dbReference type="OrthoDB" id="4499271at2759"/>
<gene>
    <name evidence="2" type="ORF">BN946_scf184975.g14</name>
</gene>